<accession>A0A1E5VKP5</accession>
<name>A0A1E5VKP5_9POAL</name>
<evidence type="ECO:0000313" key="2">
    <source>
        <dbReference type="Proteomes" id="UP000095767"/>
    </source>
</evidence>
<reference evidence="1 2" key="1">
    <citation type="submission" date="2016-09" db="EMBL/GenBank/DDBJ databases">
        <title>The draft genome of Dichanthelium oligosanthes: A C3 panicoid grass species.</title>
        <authorList>
            <person name="Studer A.J."/>
            <person name="Schnable J.C."/>
            <person name="Brutnell T.P."/>
        </authorList>
    </citation>
    <scope>NUCLEOTIDE SEQUENCE [LARGE SCALE GENOMIC DNA]</scope>
    <source>
        <strain evidence="2">cv. Kellogg 1175</strain>
        <tissue evidence="1">Leaf</tissue>
    </source>
</reference>
<sequence length="62" mass="7311">LSRHGRDLYSTFFVHPPSGRQSGPSQTVRHWLSWLVRGPDCLWCLNRDYCGQSRILRRIVRS</sequence>
<gene>
    <name evidence="1" type="ORF">BAE44_0013337</name>
</gene>
<dbReference type="OrthoDB" id="601072at2759"/>
<protein>
    <submittedName>
        <fullName evidence="1">Uncharacterized protein</fullName>
    </submittedName>
</protein>
<dbReference type="EMBL" id="LWDX02036763">
    <property type="protein sequence ID" value="OEL25644.1"/>
    <property type="molecule type" value="Genomic_DNA"/>
</dbReference>
<dbReference type="Proteomes" id="UP000095767">
    <property type="component" value="Unassembled WGS sequence"/>
</dbReference>
<dbReference type="AlphaFoldDB" id="A0A1E5VKP5"/>
<keyword evidence="2" id="KW-1185">Reference proteome</keyword>
<proteinExistence type="predicted"/>
<feature type="non-terminal residue" evidence="1">
    <location>
        <position position="1"/>
    </location>
</feature>
<evidence type="ECO:0000313" key="1">
    <source>
        <dbReference type="EMBL" id="OEL25644.1"/>
    </source>
</evidence>
<comment type="caution">
    <text evidence="1">The sequence shown here is derived from an EMBL/GenBank/DDBJ whole genome shotgun (WGS) entry which is preliminary data.</text>
</comment>
<organism evidence="1 2">
    <name type="scientific">Dichanthelium oligosanthes</name>
    <dbReference type="NCBI Taxonomy" id="888268"/>
    <lineage>
        <taxon>Eukaryota</taxon>
        <taxon>Viridiplantae</taxon>
        <taxon>Streptophyta</taxon>
        <taxon>Embryophyta</taxon>
        <taxon>Tracheophyta</taxon>
        <taxon>Spermatophyta</taxon>
        <taxon>Magnoliopsida</taxon>
        <taxon>Liliopsida</taxon>
        <taxon>Poales</taxon>
        <taxon>Poaceae</taxon>
        <taxon>PACMAD clade</taxon>
        <taxon>Panicoideae</taxon>
        <taxon>Panicodae</taxon>
        <taxon>Paniceae</taxon>
        <taxon>Dichantheliinae</taxon>
        <taxon>Dichanthelium</taxon>
    </lineage>
</organism>